<dbReference type="Gene3D" id="3.40.50.300">
    <property type="entry name" value="P-loop containing nucleotide triphosphate hydrolases"/>
    <property type="match status" value="1"/>
</dbReference>
<dbReference type="PANTHER" id="PTHR12812">
    <property type="entry name" value="HEPARAN SULFATE 6-O-SULFOTRANSFERASE 3"/>
    <property type="match status" value="1"/>
</dbReference>
<dbReference type="GO" id="GO:0016020">
    <property type="term" value="C:membrane"/>
    <property type="evidence" value="ECO:0007669"/>
    <property type="project" value="InterPro"/>
</dbReference>
<gene>
    <name evidence="10" type="ORF">G3N56_16330</name>
</gene>
<comment type="subcellular location">
    <subcellularLocation>
        <location evidence="1">Golgi apparatus membrane</location>
        <topology evidence="1">Single-pass type II membrane protein</topology>
    </subcellularLocation>
</comment>
<name>A0A7K3NQ62_9BACT</name>
<keyword evidence="4" id="KW-0735">Signal-anchor</keyword>
<evidence type="ECO:0000256" key="5">
    <source>
        <dbReference type="ARBA" id="ARBA00022989"/>
    </source>
</evidence>
<dbReference type="PANTHER" id="PTHR12812:SF0">
    <property type="entry name" value="HEPARAN-SULFATE 6-O-SULFOTRANSFERASE"/>
    <property type="match status" value="1"/>
</dbReference>
<keyword evidence="2 10" id="KW-0808">Transferase</keyword>
<dbReference type="Proteomes" id="UP000469724">
    <property type="component" value="Unassembled WGS sequence"/>
</dbReference>
<evidence type="ECO:0000256" key="4">
    <source>
        <dbReference type="ARBA" id="ARBA00022968"/>
    </source>
</evidence>
<dbReference type="RefSeq" id="WP_163303374.1">
    <property type="nucleotide sequence ID" value="NZ_JAAGRQ010000090.1"/>
</dbReference>
<keyword evidence="7" id="KW-0472">Membrane</keyword>
<accession>A0A7K3NQ62</accession>
<dbReference type="SUPFAM" id="SSF52540">
    <property type="entry name" value="P-loop containing nucleoside triphosphate hydrolases"/>
    <property type="match status" value="1"/>
</dbReference>
<dbReference type="GO" id="GO:0017095">
    <property type="term" value="F:heparan sulfate 6-sulfotransferase activity"/>
    <property type="evidence" value="ECO:0007669"/>
    <property type="project" value="TreeGrafter"/>
</dbReference>
<evidence type="ECO:0000313" key="11">
    <source>
        <dbReference type="Proteomes" id="UP000469724"/>
    </source>
</evidence>
<keyword evidence="5" id="KW-1133">Transmembrane helix</keyword>
<keyword evidence="3" id="KW-0812">Transmembrane</keyword>
<dbReference type="InterPro" id="IPR010635">
    <property type="entry name" value="Heparan_SO4-6-sulfoTrfase"/>
</dbReference>
<dbReference type="GO" id="GO:0009247">
    <property type="term" value="P:glycolipid biosynthetic process"/>
    <property type="evidence" value="ECO:0007669"/>
    <property type="project" value="InterPro"/>
</dbReference>
<dbReference type="InterPro" id="IPR009729">
    <property type="entry name" value="Gal-3-0_sulfotransfrase"/>
</dbReference>
<dbReference type="AlphaFoldDB" id="A0A7K3NQ62"/>
<evidence type="ECO:0000256" key="9">
    <source>
        <dbReference type="SAM" id="MobiDB-lite"/>
    </source>
</evidence>
<feature type="region of interest" description="Disordered" evidence="9">
    <location>
        <begin position="276"/>
        <end position="296"/>
    </location>
</feature>
<organism evidence="10 11">
    <name type="scientific">Desulfolutivibrio sulfodismutans</name>
    <dbReference type="NCBI Taxonomy" id="63561"/>
    <lineage>
        <taxon>Bacteria</taxon>
        <taxon>Pseudomonadati</taxon>
        <taxon>Thermodesulfobacteriota</taxon>
        <taxon>Desulfovibrionia</taxon>
        <taxon>Desulfovibrionales</taxon>
        <taxon>Desulfovibrionaceae</taxon>
        <taxon>Desulfolutivibrio</taxon>
    </lineage>
</organism>
<dbReference type="GO" id="GO:0001733">
    <property type="term" value="F:galactosylceramide sulfotransferase activity"/>
    <property type="evidence" value="ECO:0007669"/>
    <property type="project" value="InterPro"/>
</dbReference>
<keyword evidence="11" id="KW-1185">Reference proteome</keyword>
<comment type="caution">
    <text evidence="10">The sequence shown here is derived from an EMBL/GenBank/DDBJ whole genome shotgun (WGS) entry which is preliminary data.</text>
</comment>
<dbReference type="EMBL" id="JAAGRQ010000090">
    <property type="protein sequence ID" value="NDY58301.1"/>
    <property type="molecule type" value="Genomic_DNA"/>
</dbReference>
<evidence type="ECO:0000256" key="8">
    <source>
        <dbReference type="ARBA" id="ARBA00023180"/>
    </source>
</evidence>
<evidence type="ECO:0000256" key="7">
    <source>
        <dbReference type="ARBA" id="ARBA00023136"/>
    </source>
</evidence>
<evidence type="ECO:0000256" key="6">
    <source>
        <dbReference type="ARBA" id="ARBA00023034"/>
    </source>
</evidence>
<protein>
    <submittedName>
        <fullName evidence="10">Sulfotransferase family 2 domain-containing protein</fullName>
    </submittedName>
</protein>
<evidence type="ECO:0000256" key="2">
    <source>
        <dbReference type="ARBA" id="ARBA00022679"/>
    </source>
</evidence>
<evidence type="ECO:0000256" key="1">
    <source>
        <dbReference type="ARBA" id="ARBA00004323"/>
    </source>
</evidence>
<dbReference type="InterPro" id="IPR027417">
    <property type="entry name" value="P-loop_NTPase"/>
</dbReference>
<proteinExistence type="predicted"/>
<evidence type="ECO:0000313" key="10">
    <source>
        <dbReference type="EMBL" id="NDY58301.1"/>
    </source>
</evidence>
<dbReference type="Pfam" id="PF06990">
    <property type="entry name" value="Gal-3-0_sulfotr"/>
    <property type="match status" value="1"/>
</dbReference>
<keyword evidence="6" id="KW-0333">Golgi apparatus</keyword>
<reference evidence="10 11" key="1">
    <citation type="submission" date="2020-02" db="EMBL/GenBank/DDBJ databases">
        <title>Comparative genomics of sulfur disproportionating microorganisms.</title>
        <authorList>
            <person name="Ward L.M."/>
            <person name="Bertran E."/>
            <person name="Johnston D.T."/>
        </authorList>
    </citation>
    <scope>NUCLEOTIDE SEQUENCE [LARGE SCALE GENOMIC DNA]</scope>
    <source>
        <strain evidence="10 11">DSM 3696</strain>
    </source>
</reference>
<evidence type="ECO:0000256" key="3">
    <source>
        <dbReference type="ARBA" id="ARBA00022692"/>
    </source>
</evidence>
<keyword evidence="8" id="KW-0325">Glycoprotein</keyword>
<sequence length="296" mass="33637">MAEPFFFLHLPRTAGTTVNDILRGNFRPGEMLSLYRDSDFMRLEGCDATALEGIRLIQGHTLLHNYDPPMMYSRPVRVFTFLRHPVERLVSEYVFLKTWPETALYRFLNDNAVTFQDYVTSMRRELKYRGKNPMTRLVSGCDFDLDGFPRQALDTAKRHLETVFCCFGLKERFDESLLLIGDVLGLQNVSYERRNVLAKGVKEDISEADVHLALEKNAADMELYAFACDLFAARTAEKGPGFAARVRRFRAVNARYAKVCSLIAQKTGAVGTGDIENPKDAFLFPDRPPKENGGPE</sequence>